<dbReference type="PANTHER" id="PTHR32440:SF11">
    <property type="entry name" value="METALLOPHOSPHOESTERASE DOMAIN-CONTAINING PROTEIN"/>
    <property type="match status" value="1"/>
</dbReference>
<dbReference type="Pfam" id="PF00149">
    <property type="entry name" value="Metallophos"/>
    <property type="match status" value="1"/>
</dbReference>
<keyword evidence="4" id="KW-1185">Reference proteome</keyword>
<dbReference type="GO" id="GO:0005737">
    <property type="term" value="C:cytoplasm"/>
    <property type="evidence" value="ECO:0007669"/>
    <property type="project" value="TreeGrafter"/>
</dbReference>
<reference evidence="3 4" key="1">
    <citation type="journal article" date="2016" name="Genome Biol. Evol.">
        <title>Divergent and convergent evolution of fungal pathogenicity.</title>
        <authorList>
            <person name="Shang Y."/>
            <person name="Xiao G."/>
            <person name="Zheng P."/>
            <person name="Cen K."/>
            <person name="Zhan S."/>
            <person name="Wang C."/>
        </authorList>
    </citation>
    <scope>NUCLEOTIDE SEQUENCE [LARGE SCALE GENOMIC DNA]</scope>
    <source>
        <strain evidence="3 4">RCEF 3172</strain>
    </source>
</reference>
<proteinExistence type="predicted"/>
<evidence type="ECO:0000313" key="4">
    <source>
        <dbReference type="Proteomes" id="UP000076863"/>
    </source>
</evidence>
<dbReference type="SUPFAM" id="SSF56300">
    <property type="entry name" value="Metallo-dependent phosphatases"/>
    <property type="match status" value="1"/>
</dbReference>
<organism evidence="3 4">
    <name type="scientific">Beauveria brongniartii RCEF 3172</name>
    <dbReference type="NCBI Taxonomy" id="1081107"/>
    <lineage>
        <taxon>Eukaryota</taxon>
        <taxon>Fungi</taxon>
        <taxon>Dikarya</taxon>
        <taxon>Ascomycota</taxon>
        <taxon>Pezizomycotina</taxon>
        <taxon>Sordariomycetes</taxon>
        <taxon>Hypocreomycetidae</taxon>
        <taxon>Hypocreales</taxon>
        <taxon>Cordycipitaceae</taxon>
        <taxon>Beauveria</taxon>
        <taxon>Beauveria brongniartii</taxon>
    </lineage>
</organism>
<feature type="domain" description="Calcineurin-like phosphoesterase" evidence="2">
    <location>
        <begin position="37"/>
        <end position="145"/>
    </location>
</feature>
<dbReference type="Proteomes" id="UP000076863">
    <property type="component" value="Unassembled WGS sequence"/>
</dbReference>
<accession>A0A167EHK7</accession>
<dbReference type="GO" id="GO:0016788">
    <property type="term" value="F:hydrolase activity, acting on ester bonds"/>
    <property type="evidence" value="ECO:0007669"/>
    <property type="project" value="TreeGrafter"/>
</dbReference>
<comment type="caution">
    <text evidence="3">The sequence shown here is derived from an EMBL/GenBank/DDBJ whole genome shotgun (WGS) entry which is preliminary data.</text>
</comment>
<dbReference type="Gene3D" id="3.60.21.10">
    <property type="match status" value="1"/>
</dbReference>
<sequence>MLSRTLAVLALPGAAFGAINKGDSTRQALTFRPDGKFKIAIIEDLHYGEAPASYGPVQDALTTNVIGGLLDNEADTDFVVFNGDIISRDDIFRNNTARYIDQMVAPLVNRSLPWATLYGNHDPGYNRSTIEMRAQERTYPGSRTLSQVPNPQRVGVSNYYLPVFDSDCPAGCGCTPELLIWFFDSRSGFAYQQLKNDSSRVDQPSWVAPEAVDWFRQENMRLTAKYRRTIPSIAFVHIPVNAFTAIEAGPGIDPQRNPGLNDMEITGQAFGWCQDGVKNSSCAWGKQDIPFMEAISSTPGLMAMFSAHIHGASWCYKWTEDTMPEYPVQPKIDGGLNICFGQHTGYGGAGDWERGSRLLLLQQDKLAKGELDTWIRLESSEVVGSVTLNATYGQDAYPATPITKTFCDECIKLGKKQG</sequence>
<dbReference type="InterPro" id="IPR029052">
    <property type="entry name" value="Metallo-depent_PP-like"/>
</dbReference>
<feature type="signal peptide" evidence="1">
    <location>
        <begin position="1"/>
        <end position="17"/>
    </location>
</feature>
<dbReference type="InterPro" id="IPR004843">
    <property type="entry name" value="Calcineurin-like_PHP"/>
</dbReference>
<dbReference type="PANTHER" id="PTHR32440">
    <property type="entry name" value="PHOSPHATASE DCR2-RELATED-RELATED"/>
    <property type="match status" value="1"/>
</dbReference>
<dbReference type="CDD" id="cd07383">
    <property type="entry name" value="MPP_Dcr2"/>
    <property type="match status" value="1"/>
</dbReference>
<evidence type="ECO:0000259" key="2">
    <source>
        <dbReference type="Pfam" id="PF00149"/>
    </source>
</evidence>
<name>A0A167EHK7_9HYPO</name>
<protein>
    <submittedName>
        <fullName evidence="3">Calcineurin-like phosphoesterase</fullName>
    </submittedName>
</protein>
<dbReference type="EMBL" id="AZHA01000011">
    <property type="protein sequence ID" value="OAA43947.1"/>
    <property type="molecule type" value="Genomic_DNA"/>
</dbReference>
<dbReference type="AlphaFoldDB" id="A0A167EHK7"/>
<evidence type="ECO:0000256" key="1">
    <source>
        <dbReference type="SAM" id="SignalP"/>
    </source>
</evidence>
<dbReference type="OrthoDB" id="783096at2759"/>
<evidence type="ECO:0000313" key="3">
    <source>
        <dbReference type="EMBL" id="OAA43947.1"/>
    </source>
</evidence>
<feature type="chain" id="PRO_5007885756" evidence="1">
    <location>
        <begin position="18"/>
        <end position="418"/>
    </location>
</feature>
<gene>
    <name evidence="3" type="ORF">BBO_04303</name>
</gene>
<keyword evidence="1" id="KW-0732">Signal</keyword>